<dbReference type="InterPro" id="IPR016181">
    <property type="entry name" value="Acyl_CoA_acyltransferase"/>
</dbReference>
<dbReference type="PANTHER" id="PTHR20905">
    <property type="entry name" value="N-ACETYLTRANSFERASE-RELATED"/>
    <property type="match status" value="1"/>
</dbReference>
<dbReference type="Gene3D" id="3.40.630.30">
    <property type="match status" value="1"/>
</dbReference>
<protein>
    <recommendedName>
        <fullName evidence="1">N-acetyltransferase domain-containing protein</fullName>
    </recommendedName>
</protein>
<evidence type="ECO:0000313" key="2">
    <source>
        <dbReference type="EMBL" id="KAJ9593490.1"/>
    </source>
</evidence>
<dbReference type="CDD" id="cd04301">
    <property type="entry name" value="NAT_SF"/>
    <property type="match status" value="1"/>
</dbReference>
<dbReference type="EMBL" id="JASPKZ010003435">
    <property type="protein sequence ID" value="KAJ9593490.1"/>
    <property type="molecule type" value="Genomic_DNA"/>
</dbReference>
<evidence type="ECO:0000259" key="1">
    <source>
        <dbReference type="PROSITE" id="PS51186"/>
    </source>
</evidence>
<dbReference type="GO" id="GO:0008080">
    <property type="term" value="F:N-acetyltransferase activity"/>
    <property type="evidence" value="ECO:0007669"/>
    <property type="project" value="TreeGrafter"/>
</dbReference>
<reference evidence="2" key="1">
    <citation type="journal article" date="2023" name="IScience">
        <title>Live-bearing cockroach genome reveals convergent evolutionary mechanisms linked to viviparity in insects and beyond.</title>
        <authorList>
            <person name="Fouks B."/>
            <person name="Harrison M.C."/>
            <person name="Mikhailova A.A."/>
            <person name="Marchal E."/>
            <person name="English S."/>
            <person name="Carruthers M."/>
            <person name="Jennings E.C."/>
            <person name="Chiamaka E.L."/>
            <person name="Frigard R.A."/>
            <person name="Pippel M."/>
            <person name="Attardo G.M."/>
            <person name="Benoit J.B."/>
            <person name="Bornberg-Bauer E."/>
            <person name="Tobe S.S."/>
        </authorList>
    </citation>
    <scope>NUCLEOTIDE SEQUENCE</scope>
    <source>
        <strain evidence="2">Stay&amp;Tobe</strain>
    </source>
</reference>
<sequence>MEDGKIPKFSIEDVTPDIYDEVLDFFEKFHFHQIYGSVIMKCLKLYDDQFARQEYIARWRRALEENLSLVAFVENDQGGKREIVGCNIMDVVYQNKQESLSTFQSPTIKKIVEDIAYAVGLVDPYKKYGVNKCLYAIGLNVDPKYRGQGLGMEILKARLDLMKAVGLKCTVTAFSGYAAQKSALKAGYEVLSDVPYDQFKYEDGSPVYPDIECKSMLIMAKGVD</sequence>
<reference evidence="2" key="2">
    <citation type="submission" date="2023-05" db="EMBL/GenBank/DDBJ databases">
        <authorList>
            <person name="Fouks B."/>
        </authorList>
    </citation>
    <scope>NUCLEOTIDE SEQUENCE</scope>
    <source>
        <strain evidence="2">Stay&amp;Tobe</strain>
        <tissue evidence="2">Testes</tissue>
    </source>
</reference>
<gene>
    <name evidence="2" type="ORF">L9F63_014975</name>
</gene>
<dbReference type="InterPro" id="IPR000182">
    <property type="entry name" value="GNAT_dom"/>
</dbReference>
<name>A0AAD8A7A4_DIPPU</name>
<keyword evidence="3" id="KW-1185">Reference proteome</keyword>
<dbReference type="SUPFAM" id="SSF55729">
    <property type="entry name" value="Acyl-CoA N-acyltransferases (Nat)"/>
    <property type="match status" value="1"/>
</dbReference>
<dbReference type="PROSITE" id="PS51186">
    <property type="entry name" value="GNAT"/>
    <property type="match status" value="1"/>
</dbReference>
<accession>A0AAD8A7A4</accession>
<dbReference type="AlphaFoldDB" id="A0AAD8A7A4"/>
<dbReference type="Proteomes" id="UP001233999">
    <property type="component" value="Unassembled WGS sequence"/>
</dbReference>
<dbReference type="Pfam" id="PF00583">
    <property type="entry name" value="Acetyltransf_1"/>
    <property type="match status" value="1"/>
</dbReference>
<feature type="domain" description="N-acetyltransferase" evidence="1">
    <location>
        <begin position="70"/>
        <end position="224"/>
    </location>
</feature>
<comment type="caution">
    <text evidence="2">The sequence shown here is derived from an EMBL/GenBank/DDBJ whole genome shotgun (WGS) entry which is preliminary data.</text>
</comment>
<evidence type="ECO:0000313" key="3">
    <source>
        <dbReference type="Proteomes" id="UP001233999"/>
    </source>
</evidence>
<dbReference type="PANTHER" id="PTHR20905:SF32">
    <property type="entry name" value="ARYLALKYLAMINE N-ACETYLTRANSFERASE-LIKE 7, ISOFORM A"/>
    <property type="match status" value="1"/>
</dbReference>
<proteinExistence type="predicted"/>
<organism evidence="2 3">
    <name type="scientific">Diploptera punctata</name>
    <name type="common">Pacific beetle cockroach</name>
    <dbReference type="NCBI Taxonomy" id="6984"/>
    <lineage>
        <taxon>Eukaryota</taxon>
        <taxon>Metazoa</taxon>
        <taxon>Ecdysozoa</taxon>
        <taxon>Arthropoda</taxon>
        <taxon>Hexapoda</taxon>
        <taxon>Insecta</taxon>
        <taxon>Pterygota</taxon>
        <taxon>Neoptera</taxon>
        <taxon>Polyneoptera</taxon>
        <taxon>Dictyoptera</taxon>
        <taxon>Blattodea</taxon>
        <taxon>Blaberoidea</taxon>
        <taxon>Blaberidae</taxon>
        <taxon>Diplopterinae</taxon>
        <taxon>Diploptera</taxon>
    </lineage>
</organism>